<evidence type="ECO:0000256" key="3">
    <source>
        <dbReference type="ARBA" id="ARBA00023172"/>
    </source>
</evidence>
<name>A0A369LA95_9ACTN</name>
<dbReference type="GO" id="GO:0006310">
    <property type="term" value="P:DNA recombination"/>
    <property type="evidence" value="ECO:0007669"/>
    <property type="project" value="UniProtKB-KW"/>
</dbReference>
<feature type="domain" description="Tyr recombinase" evidence="5">
    <location>
        <begin position="126"/>
        <end position="315"/>
    </location>
</feature>
<evidence type="ECO:0000259" key="5">
    <source>
        <dbReference type="PROSITE" id="PS51898"/>
    </source>
</evidence>
<evidence type="ECO:0000256" key="2">
    <source>
        <dbReference type="ARBA" id="ARBA00023125"/>
    </source>
</evidence>
<proteinExistence type="predicted"/>
<accession>A0A369LA95</accession>
<dbReference type="InterPro" id="IPR010998">
    <property type="entry name" value="Integrase_recombinase_N"/>
</dbReference>
<dbReference type="InterPro" id="IPR011010">
    <property type="entry name" value="DNA_brk_join_enz"/>
</dbReference>
<evidence type="ECO:0000256" key="1">
    <source>
        <dbReference type="ARBA" id="ARBA00022908"/>
    </source>
</evidence>
<dbReference type="PROSITE" id="PS51900">
    <property type="entry name" value="CB"/>
    <property type="match status" value="1"/>
</dbReference>
<comment type="caution">
    <text evidence="7">The sequence shown here is derived from an EMBL/GenBank/DDBJ whole genome shotgun (WGS) entry which is preliminary data.</text>
</comment>
<dbReference type="PANTHER" id="PTHR30349">
    <property type="entry name" value="PHAGE INTEGRASE-RELATED"/>
    <property type="match status" value="1"/>
</dbReference>
<dbReference type="Pfam" id="PF13495">
    <property type="entry name" value="Phage_int_SAM_4"/>
    <property type="match status" value="1"/>
</dbReference>
<keyword evidence="1" id="KW-0229">DNA integration</keyword>
<dbReference type="InterPro" id="IPR044068">
    <property type="entry name" value="CB"/>
</dbReference>
<dbReference type="SUPFAM" id="SSF56349">
    <property type="entry name" value="DNA breaking-rejoining enzymes"/>
    <property type="match status" value="1"/>
</dbReference>
<evidence type="ECO:0000313" key="8">
    <source>
        <dbReference type="Proteomes" id="UP000253975"/>
    </source>
</evidence>
<dbReference type="InterPro" id="IPR050090">
    <property type="entry name" value="Tyrosine_recombinase_XerCD"/>
</dbReference>
<dbReference type="AlphaFoldDB" id="A0A369LA95"/>
<dbReference type="Pfam" id="PF00589">
    <property type="entry name" value="Phage_integrase"/>
    <property type="match status" value="1"/>
</dbReference>
<evidence type="ECO:0000256" key="4">
    <source>
        <dbReference type="PROSITE-ProRule" id="PRU01248"/>
    </source>
</evidence>
<keyword evidence="3" id="KW-0233">DNA recombination</keyword>
<dbReference type="Gene3D" id="1.10.443.10">
    <property type="entry name" value="Intergrase catalytic core"/>
    <property type="match status" value="1"/>
</dbReference>
<evidence type="ECO:0000259" key="6">
    <source>
        <dbReference type="PROSITE" id="PS51900"/>
    </source>
</evidence>
<feature type="domain" description="Core-binding (CB)" evidence="6">
    <location>
        <begin position="24"/>
        <end position="106"/>
    </location>
</feature>
<protein>
    <submittedName>
        <fullName evidence="7">Integrase</fullName>
    </submittedName>
</protein>
<dbReference type="InterPro" id="IPR004107">
    <property type="entry name" value="Integrase_SAM-like_N"/>
</dbReference>
<reference evidence="7 8" key="1">
    <citation type="journal article" date="2018" name="Elife">
        <title>Discovery and characterization of a prevalent human gut bacterial enzyme sufficient for the inactivation of a family of plant toxins.</title>
        <authorList>
            <person name="Koppel N."/>
            <person name="Bisanz J.E."/>
            <person name="Pandelia M.E."/>
            <person name="Turnbaugh P.J."/>
            <person name="Balskus E.P."/>
        </authorList>
    </citation>
    <scope>NUCLEOTIDE SEQUENCE [LARGE SCALE GENOMIC DNA]</scope>
    <source>
        <strain evidence="7 8">OB21 GAM31</strain>
    </source>
</reference>
<evidence type="ECO:0000313" key="7">
    <source>
        <dbReference type="EMBL" id="RDB54908.1"/>
    </source>
</evidence>
<dbReference type="PANTHER" id="PTHR30349:SF81">
    <property type="entry name" value="TYROSINE RECOMBINASE XERC"/>
    <property type="match status" value="1"/>
</dbReference>
<dbReference type="GO" id="GO:0015074">
    <property type="term" value="P:DNA integration"/>
    <property type="evidence" value="ECO:0007669"/>
    <property type="project" value="InterPro"/>
</dbReference>
<dbReference type="InterPro" id="IPR013762">
    <property type="entry name" value="Integrase-like_cat_sf"/>
</dbReference>
<dbReference type="Gene3D" id="1.10.150.130">
    <property type="match status" value="1"/>
</dbReference>
<dbReference type="Proteomes" id="UP000253975">
    <property type="component" value="Unassembled WGS sequence"/>
</dbReference>
<dbReference type="InterPro" id="IPR002104">
    <property type="entry name" value="Integrase_catalytic"/>
</dbReference>
<sequence length="321" mass="35909">MATAKRYRFDGRCVVGNSDSSFAPLDEEVVAQWLDSLDLSSSTKNTYKRAFKSFCGFVKATSLDFDTLTKRDIISFREYLSFDKRLKPTTVSNYLGAVRSFFSYAEENGIPNIARGVRGERASRDFKKASLSVGQARRLLSSVDRETEAGMRDFALLNLMLRTGLRDIEVIRADCGDIRTVSGVDVLYIQGKGRPGKDNYVVLTESALAPIRDYLGMRDDSRGSSPLFTSVARRNSGERLTTRSVSRIVKEAMRKIGIDDPRYTAHSLRHTAITFSLLGGASEREAQQMARHADITTTMIYAHNIDRIKNAAENNISRLLD</sequence>
<organism evidence="7 8">
    <name type="scientific">Slackia isoflavoniconvertens</name>
    <dbReference type="NCBI Taxonomy" id="572010"/>
    <lineage>
        <taxon>Bacteria</taxon>
        <taxon>Bacillati</taxon>
        <taxon>Actinomycetota</taxon>
        <taxon>Coriobacteriia</taxon>
        <taxon>Eggerthellales</taxon>
        <taxon>Eggerthellaceae</taxon>
        <taxon>Slackia</taxon>
    </lineage>
</organism>
<dbReference type="PROSITE" id="PS51898">
    <property type="entry name" value="TYR_RECOMBINASE"/>
    <property type="match status" value="1"/>
</dbReference>
<dbReference type="EMBL" id="PPTO01000024">
    <property type="protein sequence ID" value="RDB54908.1"/>
    <property type="molecule type" value="Genomic_DNA"/>
</dbReference>
<dbReference type="GO" id="GO:0003677">
    <property type="term" value="F:DNA binding"/>
    <property type="evidence" value="ECO:0007669"/>
    <property type="project" value="UniProtKB-UniRule"/>
</dbReference>
<keyword evidence="2 4" id="KW-0238">DNA-binding</keyword>
<gene>
    <name evidence="7" type="ORF">C1881_09950</name>
</gene>